<dbReference type="EMBL" id="WHJE01000012">
    <property type="protein sequence ID" value="KAE8765311.1"/>
    <property type="molecule type" value="Genomic_DNA"/>
</dbReference>
<dbReference type="Pfam" id="PF00126">
    <property type="entry name" value="HTH_1"/>
    <property type="match status" value="1"/>
</dbReference>
<dbReference type="Gene3D" id="1.10.10.10">
    <property type="entry name" value="Winged helix-like DNA-binding domain superfamily/Winged helix DNA-binding domain"/>
    <property type="match status" value="1"/>
</dbReference>
<dbReference type="PANTHER" id="PTHR30118:SF15">
    <property type="entry name" value="TRANSCRIPTIONAL REGULATORY PROTEIN"/>
    <property type="match status" value="1"/>
</dbReference>
<accession>A0A7J5UST7</accession>
<dbReference type="AlphaFoldDB" id="A0A7J5UST7"/>
<dbReference type="Gene3D" id="3.40.190.10">
    <property type="entry name" value="Periplasmic binding protein-like II"/>
    <property type="match status" value="2"/>
</dbReference>
<organism evidence="6 7">
    <name type="scientific">Georgenia thermotolerans</name>
    <dbReference type="NCBI Taxonomy" id="527326"/>
    <lineage>
        <taxon>Bacteria</taxon>
        <taxon>Bacillati</taxon>
        <taxon>Actinomycetota</taxon>
        <taxon>Actinomycetes</taxon>
        <taxon>Micrococcales</taxon>
        <taxon>Bogoriellaceae</taxon>
        <taxon>Georgenia</taxon>
    </lineage>
</organism>
<dbReference type="Proteomes" id="UP000451860">
    <property type="component" value="Unassembled WGS sequence"/>
</dbReference>
<name>A0A7J5UST7_9MICO</name>
<evidence type="ECO:0000256" key="3">
    <source>
        <dbReference type="ARBA" id="ARBA00023125"/>
    </source>
</evidence>
<dbReference type="Pfam" id="PF03466">
    <property type="entry name" value="LysR_substrate"/>
    <property type="match status" value="1"/>
</dbReference>
<dbReference type="InterPro" id="IPR005119">
    <property type="entry name" value="LysR_subst-bd"/>
</dbReference>
<evidence type="ECO:0000256" key="2">
    <source>
        <dbReference type="ARBA" id="ARBA00023015"/>
    </source>
</evidence>
<evidence type="ECO:0000259" key="5">
    <source>
        <dbReference type="PROSITE" id="PS50931"/>
    </source>
</evidence>
<proteinExistence type="inferred from homology"/>
<evidence type="ECO:0000313" key="6">
    <source>
        <dbReference type="EMBL" id="KAE8765311.1"/>
    </source>
</evidence>
<keyword evidence="3" id="KW-0238">DNA-binding</keyword>
<feature type="domain" description="HTH lysR-type" evidence="5">
    <location>
        <begin position="19"/>
        <end position="76"/>
    </location>
</feature>
<dbReference type="PANTHER" id="PTHR30118">
    <property type="entry name" value="HTH-TYPE TRANSCRIPTIONAL REGULATOR LEUO-RELATED"/>
    <property type="match status" value="1"/>
</dbReference>
<comment type="caution">
    <text evidence="6">The sequence shown here is derived from an EMBL/GenBank/DDBJ whole genome shotgun (WGS) entry which is preliminary data.</text>
</comment>
<dbReference type="InterPro" id="IPR036390">
    <property type="entry name" value="WH_DNA-bd_sf"/>
</dbReference>
<evidence type="ECO:0000256" key="4">
    <source>
        <dbReference type="ARBA" id="ARBA00023163"/>
    </source>
</evidence>
<dbReference type="PRINTS" id="PR00039">
    <property type="entry name" value="HTHLYSR"/>
</dbReference>
<dbReference type="InterPro" id="IPR000847">
    <property type="entry name" value="LysR_HTH_N"/>
</dbReference>
<comment type="similarity">
    <text evidence="1">Belongs to the LysR transcriptional regulatory family.</text>
</comment>
<evidence type="ECO:0000256" key="1">
    <source>
        <dbReference type="ARBA" id="ARBA00009437"/>
    </source>
</evidence>
<dbReference type="InterPro" id="IPR036388">
    <property type="entry name" value="WH-like_DNA-bd_sf"/>
</dbReference>
<dbReference type="GO" id="GO:0003677">
    <property type="term" value="F:DNA binding"/>
    <property type="evidence" value="ECO:0007669"/>
    <property type="project" value="UniProtKB-KW"/>
</dbReference>
<dbReference type="GO" id="GO:0003700">
    <property type="term" value="F:DNA-binding transcription factor activity"/>
    <property type="evidence" value="ECO:0007669"/>
    <property type="project" value="InterPro"/>
</dbReference>
<keyword evidence="2" id="KW-0805">Transcription regulation</keyword>
<gene>
    <name evidence="6" type="ORF">GB883_04510</name>
</gene>
<sequence length="307" mass="33881">MASDLAAPADTELARLASVDLNLLVPLLALLEERSVTRAAARVGLSQPAMSHALRRMRRLLGDDLIVRQGSGMSLTPRGVELIVPLRRALHQTARVVGSAPFDPAVDRRVITVAMTSSTALVIGSTFARLLAERAPHAVLRMRIAPMPSSAMFTEDGVDVMLMSEAFSLPIPRERLYDDRWVVITNSRAPKASAAELLATLPHVTFDSSPHRYRPYEVLDAEGLEYTVRQYVSDSLLIPQLIAGAGGVAVHRYRVTTAMSAYLDLRIEEFPFPIQRLGTDMVWNPWLADDDFKSWLRGIFVEAARAL</sequence>
<dbReference type="OrthoDB" id="8717159at2"/>
<dbReference type="PROSITE" id="PS50931">
    <property type="entry name" value="HTH_LYSR"/>
    <property type="match status" value="1"/>
</dbReference>
<evidence type="ECO:0000313" key="7">
    <source>
        <dbReference type="Proteomes" id="UP000451860"/>
    </source>
</evidence>
<reference evidence="6 7" key="1">
    <citation type="submission" date="2019-10" db="EMBL/GenBank/DDBJ databases">
        <title>Georgenia wutianyii sp. nov. and Georgenia yuyongxinii sp. nov. isolated from plateau pika (Ochotona curzoniae) in the Qinghai-Tibet plateau of China.</title>
        <authorList>
            <person name="Tian Z."/>
        </authorList>
    </citation>
    <scope>NUCLEOTIDE SEQUENCE [LARGE SCALE GENOMIC DNA]</scope>
    <source>
        <strain evidence="6 7">DSM 21501</strain>
    </source>
</reference>
<keyword evidence="7" id="KW-1185">Reference proteome</keyword>
<protein>
    <submittedName>
        <fullName evidence="6">LysR family transcriptional regulator</fullName>
    </submittedName>
</protein>
<dbReference type="InterPro" id="IPR050389">
    <property type="entry name" value="LysR-type_TF"/>
</dbReference>
<dbReference type="RefSeq" id="WP_152202282.1">
    <property type="nucleotide sequence ID" value="NZ_VUKF01000012.1"/>
</dbReference>
<keyword evidence="4" id="KW-0804">Transcription</keyword>
<dbReference type="SUPFAM" id="SSF53850">
    <property type="entry name" value="Periplasmic binding protein-like II"/>
    <property type="match status" value="1"/>
</dbReference>
<dbReference type="SUPFAM" id="SSF46785">
    <property type="entry name" value="Winged helix' DNA-binding domain"/>
    <property type="match status" value="1"/>
</dbReference>